<evidence type="ECO:0000313" key="1">
    <source>
        <dbReference type="EMBL" id="KAF2469043.1"/>
    </source>
</evidence>
<organism evidence="1 2">
    <name type="scientific">Lindgomyces ingoldianus</name>
    <dbReference type="NCBI Taxonomy" id="673940"/>
    <lineage>
        <taxon>Eukaryota</taxon>
        <taxon>Fungi</taxon>
        <taxon>Dikarya</taxon>
        <taxon>Ascomycota</taxon>
        <taxon>Pezizomycotina</taxon>
        <taxon>Dothideomycetes</taxon>
        <taxon>Pleosporomycetidae</taxon>
        <taxon>Pleosporales</taxon>
        <taxon>Lindgomycetaceae</taxon>
        <taxon>Lindgomyces</taxon>
    </lineage>
</organism>
<proteinExistence type="predicted"/>
<sequence>MSEMDGFELVVAGKVDLDAMTELTIIGWAEDPIWQALMRNVAREDVFNLLASIHRTRFPEPLSKYYKIQVKETKRLVGWTSLLWPNPDKQEEDKEPEVPKLPSINDRMATIFCTRLMPSSKEIGYDDRKHFHRRRTFVHPDYQKWGFGTWLTDYCNKIAEEVQGVTFVGARPSSRPLFEKGGFKIVATIDVDVTVKYSETTPSQFECSGTNPNNPSTSTGSFATLTNHSTFQTHKSRLIEPSSNDRPGLGVNMDTITRCLYTHVGKAMANPITAHNTIIVESTKHLRYEKMEGGGFRLLTLLPGLPEEDISCRLTIVPLREAPAYETLSYAWGSPKRTRRISVDGQRHDITENLFAALLHLRPMDRALCLWIDAICIDQQNLHERSRQVSIMRDIYRGSKRVYVWLGLPDVGWNFLDKHGYQLSRCKGSSCDLTGRQTTSEFGNDSHGLQNAEVQATERNPFKVIQHFASNKHFYDLPGFHTSENGEHTFTDDGRYERIYEDLIQLFRSAWWTRLWCVQEILLAPDALLVYGPWSIPWINLKEASTNQRRHSLSCCAEALTQLPPKYWFFRDDDIVERSVHTKASNFAYYDLDRLLRSYCHRKCQDPRDKIYGLLGLVDPAKYSSLKPDYTKDTHEVYYDATVAIYSQTPLSLRFLAGRSSSSAMDTTHLPSWILDFSETPDIESIWYAKRRNELYDLYHAAAQTAADVKFMNKTQLRLKGTQISSITEMGSVRTSVYYSDSVGMVKTWSKFVGLDFWKLSDNTRHSSLQEQFWRTLIADVMLDSPVEWRWRRASNEDIDTYIQAMANFFQHEPQKGLTLNLNLTKTMAIVAFGRALFITDDKNLGLCYSSTEVGDEIWVLHGSNVPFILRPQSERGVFRLIGDCYLDGFMDGQAFADPAYEIEDILLQ</sequence>
<evidence type="ECO:0000313" key="2">
    <source>
        <dbReference type="Proteomes" id="UP000799755"/>
    </source>
</evidence>
<comment type="caution">
    <text evidence="1">The sequence shown here is derived from an EMBL/GenBank/DDBJ whole genome shotgun (WGS) entry which is preliminary data.</text>
</comment>
<reference evidence="1" key="1">
    <citation type="journal article" date="2020" name="Stud. Mycol.">
        <title>101 Dothideomycetes genomes: a test case for predicting lifestyles and emergence of pathogens.</title>
        <authorList>
            <person name="Haridas S."/>
            <person name="Albert R."/>
            <person name="Binder M."/>
            <person name="Bloem J."/>
            <person name="Labutti K."/>
            <person name="Salamov A."/>
            <person name="Andreopoulos B."/>
            <person name="Baker S."/>
            <person name="Barry K."/>
            <person name="Bills G."/>
            <person name="Bluhm B."/>
            <person name="Cannon C."/>
            <person name="Castanera R."/>
            <person name="Culley D."/>
            <person name="Daum C."/>
            <person name="Ezra D."/>
            <person name="Gonzalez J."/>
            <person name="Henrissat B."/>
            <person name="Kuo A."/>
            <person name="Liang C."/>
            <person name="Lipzen A."/>
            <person name="Lutzoni F."/>
            <person name="Magnuson J."/>
            <person name="Mondo S."/>
            <person name="Nolan M."/>
            <person name="Ohm R."/>
            <person name="Pangilinan J."/>
            <person name="Park H.-J."/>
            <person name="Ramirez L."/>
            <person name="Alfaro M."/>
            <person name="Sun H."/>
            <person name="Tritt A."/>
            <person name="Yoshinaga Y."/>
            <person name="Zwiers L.-H."/>
            <person name="Turgeon B."/>
            <person name="Goodwin S."/>
            <person name="Spatafora J."/>
            <person name="Crous P."/>
            <person name="Grigoriev I."/>
        </authorList>
    </citation>
    <scope>NUCLEOTIDE SEQUENCE</scope>
    <source>
        <strain evidence="1">ATCC 200398</strain>
    </source>
</reference>
<dbReference type="Proteomes" id="UP000799755">
    <property type="component" value="Unassembled WGS sequence"/>
</dbReference>
<gene>
    <name evidence="1" type="ORF">BDR25DRAFT_394464</name>
</gene>
<accession>A0ACB6QR59</accession>
<dbReference type="EMBL" id="MU003513">
    <property type="protein sequence ID" value="KAF2469043.1"/>
    <property type="molecule type" value="Genomic_DNA"/>
</dbReference>
<keyword evidence="2" id="KW-1185">Reference proteome</keyword>
<name>A0ACB6QR59_9PLEO</name>
<protein>
    <submittedName>
        <fullName evidence="1">HET-domain-containing protein</fullName>
    </submittedName>
</protein>